<gene>
    <name evidence="2" type="ORF">BA062_32165</name>
</gene>
<evidence type="ECO:0000256" key="1">
    <source>
        <dbReference type="ARBA" id="ARBA00022679"/>
    </source>
</evidence>
<dbReference type="OrthoDB" id="9058532at2"/>
<comment type="caution">
    <text evidence="2">The sequence shown here is derived from an EMBL/GenBank/DDBJ whole genome shotgun (WGS) entry which is preliminary data.</text>
</comment>
<dbReference type="EMBL" id="MASU01000015">
    <property type="protein sequence ID" value="PXY21564.1"/>
    <property type="molecule type" value="Genomic_DNA"/>
</dbReference>
<dbReference type="SUPFAM" id="SSF89796">
    <property type="entry name" value="CoA-transferase family III (CaiB/BaiF)"/>
    <property type="match status" value="1"/>
</dbReference>
<evidence type="ECO:0000313" key="2">
    <source>
        <dbReference type="EMBL" id="PXY21564.1"/>
    </source>
</evidence>
<dbReference type="Proteomes" id="UP000247892">
    <property type="component" value="Unassembled WGS sequence"/>
</dbReference>
<dbReference type="InterPro" id="IPR050483">
    <property type="entry name" value="CoA-transferase_III_domain"/>
</dbReference>
<dbReference type="InterPro" id="IPR023606">
    <property type="entry name" value="CoA-Trfase_III_dom_1_sf"/>
</dbReference>
<accession>A0A318LBY3</accession>
<dbReference type="PANTHER" id="PTHR48207:SF4">
    <property type="entry name" value="BLL6097 PROTEIN"/>
    <property type="match status" value="1"/>
</dbReference>
<proteinExistence type="predicted"/>
<dbReference type="AlphaFoldDB" id="A0A318LBY3"/>
<name>A0A318LBY3_9PSEU</name>
<keyword evidence="1" id="KW-0808">Transferase</keyword>
<dbReference type="PANTHER" id="PTHR48207">
    <property type="entry name" value="SUCCINATE--HYDROXYMETHYLGLUTARATE COA-TRANSFERASE"/>
    <property type="match status" value="1"/>
</dbReference>
<dbReference type="Gene3D" id="3.40.50.10540">
    <property type="entry name" value="Crotonobetainyl-coa:carnitine coa-transferase, domain 1"/>
    <property type="match status" value="1"/>
</dbReference>
<sequence>MTLPLDGIRVADFTIMIAGPYGGRLLADAGAEVVKIEPPEGDPMRKRTPVRAGASSYFGALNAGKRSVALDLKNPRDQRLVRELVAESDVVIENFRPGVMAKLGLDYETCARTNPALVYCSISGYGQTGPKAMHPAYAPIVHAVSGFDLANMHYQRMADVPASTGTFVADVMAGQVAYGAIVTALLARAGHGRGDHLDVALLDIMLSILVYELQAAQHSGPALGKTVYRPVRAGREFVIIAAITDRNFRTLAGAMGREDLLANPRFADMSSRERNWEEWQDLIAAWAENQDAAELERYLLDKGVPCARFRTVADVLADDHLRTRGTLRRAEDAAGGYEYVGLPFQAGLFGGGAAPTPVPGLGEDNHTVFGIGPDSALSREAT</sequence>
<reference evidence="2 3" key="1">
    <citation type="submission" date="2016-07" db="EMBL/GenBank/DDBJ databases">
        <title>Draft genome sequence of Prauserella sp. YIM 121212, isolated from alkaline soil.</title>
        <authorList>
            <person name="Ruckert C."/>
            <person name="Albersmeier A."/>
            <person name="Jiang C.-L."/>
            <person name="Jiang Y."/>
            <person name="Kalinowski J."/>
            <person name="Schneider O."/>
            <person name="Winkler A."/>
            <person name="Zotchev S.B."/>
        </authorList>
    </citation>
    <scope>NUCLEOTIDE SEQUENCE [LARGE SCALE GENOMIC DNA]</scope>
    <source>
        <strain evidence="2 3">YIM 121212</strain>
    </source>
</reference>
<dbReference type="InterPro" id="IPR044855">
    <property type="entry name" value="CoA-Trfase_III_dom3_sf"/>
</dbReference>
<evidence type="ECO:0008006" key="4">
    <source>
        <dbReference type="Google" id="ProtNLM"/>
    </source>
</evidence>
<dbReference type="InterPro" id="IPR003673">
    <property type="entry name" value="CoA-Trfase_fam_III"/>
</dbReference>
<dbReference type="Gene3D" id="3.30.1540.10">
    <property type="entry name" value="formyl-coa transferase, domain 3"/>
    <property type="match status" value="1"/>
</dbReference>
<evidence type="ECO:0000313" key="3">
    <source>
        <dbReference type="Proteomes" id="UP000247892"/>
    </source>
</evidence>
<organism evidence="2 3">
    <name type="scientific">Prauserella flavalba</name>
    <dbReference type="NCBI Taxonomy" id="1477506"/>
    <lineage>
        <taxon>Bacteria</taxon>
        <taxon>Bacillati</taxon>
        <taxon>Actinomycetota</taxon>
        <taxon>Actinomycetes</taxon>
        <taxon>Pseudonocardiales</taxon>
        <taxon>Pseudonocardiaceae</taxon>
        <taxon>Prauserella</taxon>
    </lineage>
</organism>
<dbReference type="GO" id="GO:0008410">
    <property type="term" value="F:CoA-transferase activity"/>
    <property type="evidence" value="ECO:0007669"/>
    <property type="project" value="TreeGrafter"/>
</dbReference>
<protein>
    <recommendedName>
        <fullName evidence="4">CoA transferase</fullName>
    </recommendedName>
</protein>
<dbReference type="Pfam" id="PF02515">
    <property type="entry name" value="CoA_transf_3"/>
    <property type="match status" value="1"/>
</dbReference>
<keyword evidence="3" id="KW-1185">Reference proteome</keyword>
<dbReference type="RefSeq" id="WP_110342994.1">
    <property type="nucleotide sequence ID" value="NZ_MASU01000015.1"/>
</dbReference>